<evidence type="ECO:0000313" key="3">
    <source>
        <dbReference type="Proteomes" id="UP000196228"/>
    </source>
</evidence>
<dbReference type="AlphaFoldDB" id="A0A1Y0HTU8"/>
<dbReference type="KEGG" id="cceu:CBR64_08595"/>
<feature type="chain" id="PRO_5012123774" description="Lactococcin 972 family bacteriocin" evidence="1">
    <location>
        <begin position="30"/>
        <end position="115"/>
    </location>
</feature>
<sequence>MMRKGTKGASALLAVAVSVGLMVSTAAPASAGLASRLCSTGGEVFGASNSSTVQSAASGNCGTVGVRGYYAHMGGASWTTWTYKSGSNAIAKRTGTNFTQAQHSGAGTGVFTTNV</sequence>
<dbReference type="EMBL" id="CP021383">
    <property type="protein sequence ID" value="ARU51529.1"/>
    <property type="molecule type" value="Genomic_DNA"/>
</dbReference>
<feature type="signal peptide" evidence="1">
    <location>
        <begin position="1"/>
        <end position="29"/>
    </location>
</feature>
<protein>
    <recommendedName>
        <fullName evidence="4">Lactococcin 972 family bacteriocin</fullName>
    </recommendedName>
</protein>
<dbReference type="Proteomes" id="UP000196228">
    <property type="component" value="Chromosome"/>
</dbReference>
<name>A0A1Y0HTU8_CELCE</name>
<proteinExistence type="predicted"/>
<gene>
    <name evidence="2" type="ORF">CBR64_08595</name>
</gene>
<evidence type="ECO:0000256" key="1">
    <source>
        <dbReference type="SAM" id="SignalP"/>
    </source>
</evidence>
<evidence type="ECO:0000313" key="2">
    <source>
        <dbReference type="EMBL" id="ARU51529.1"/>
    </source>
</evidence>
<organism evidence="2 3">
    <name type="scientific">Cellulosimicrobium cellulans</name>
    <name type="common">Arthrobacter luteus</name>
    <dbReference type="NCBI Taxonomy" id="1710"/>
    <lineage>
        <taxon>Bacteria</taxon>
        <taxon>Bacillati</taxon>
        <taxon>Actinomycetota</taxon>
        <taxon>Actinomycetes</taxon>
        <taxon>Micrococcales</taxon>
        <taxon>Promicromonosporaceae</taxon>
        <taxon>Cellulosimicrobium</taxon>
    </lineage>
</organism>
<accession>A0A1Y0HTU8</accession>
<reference evidence="2 3" key="1">
    <citation type="submission" date="2017-05" db="EMBL/GenBank/DDBJ databases">
        <authorList>
            <person name="Song R."/>
            <person name="Chenine A.L."/>
            <person name="Ruprecht R.M."/>
        </authorList>
    </citation>
    <scope>NUCLEOTIDE SEQUENCE [LARGE SCALE GENOMIC DNA]</scope>
    <source>
        <strain evidence="2 3">PSBB019</strain>
    </source>
</reference>
<evidence type="ECO:0008006" key="4">
    <source>
        <dbReference type="Google" id="ProtNLM"/>
    </source>
</evidence>
<keyword evidence="1" id="KW-0732">Signal</keyword>